<proteinExistence type="predicted"/>
<organism evidence="1 2">
    <name type="scientific">Rhizopus oryzae</name>
    <name type="common">Mucormycosis agent</name>
    <name type="synonym">Rhizopus arrhizus var. delemar</name>
    <dbReference type="NCBI Taxonomy" id="64495"/>
    <lineage>
        <taxon>Eukaryota</taxon>
        <taxon>Fungi</taxon>
        <taxon>Fungi incertae sedis</taxon>
        <taxon>Mucoromycota</taxon>
        <taxon>Mucoromycotina</taxon>
        <taxon>Mucoromycetes</taxon>
        <taxon>Mucorales</taxon>
        <taxon>Mucorineae</taxon>
        <taxon>Rhizopodaceae</taxon>
        <taxon>Rhizopus</taxon>
    </lineage>
</organism>
<protein>
    <submittedName>
        <fullName evidence="1">Uncharacterized protein</fullName>
    </submittedName>
</protein>
<sequence>MQFCRRYLHGSASSNYTSPPTSLAWTKFWAYPVPHACRNVWYRLLHRSIPHRSLLNRLIPYYFPADTCPVCAASLDILKNSLWLSKNGSSGKLFGMNIFAF</sequence>
<evidence type="ECO:0000313" key="1">
    <source>
        <dbReference type="EMBL" id="KAG1308748.1"/>
    </source>
</evidence>
<dbReference type="AlphaFoldDB" id="A0A9P7BS45"/>
<dbReference type="EMBL" id="JAANQT010000736">
    <property type="protein sequence ID" value="KAG1308748.1"/>
    <property type="molecule type" value="Genomic_DNA"/>
</dbReference>
<evidence type="ECO:0000313" key="2">
    <source>
        <dbReference type="Proteomes" id="UP000716291"/>
    </source>
</evidence>
<reference evidence="1" key="1">
    <citation type="journal article" date="2020" name="Microb. Genom.">
        <title>Genetic diversity of clinical and environmental Mucorales isolates obtained from an investigation of mucormycosis cases among solid organ transplant recipients.</title>
        <authorList>
            <person name="Nguyen M.H."/>
            <person name="Kaul D."/>
            <person name="Muto C."/>
            <person name="Cheng S.J."/>
            <person name="Richter R.A."/>
            <person name="Bruno V.M."/>
            <person name="Liu G."/>
            <person name="Beyhan S."/>
            <person name="Sundermann A.J."/>
            <person name="Mounaud S."/>
            <person name="Pasculle A.W."/>
            <person name="Nierman W.C."/>
            <person name="Driscoll E."/>
            <person name="Cumbie R."/>
            <person name="Clancy C.J."/>
            <person name="Dupont C.L."/>
        </authorList>
    </citation>
    <scope>NUCLEOTIDE SEQUENCE</scope>
    <source>
        <strain evidence="1">GL11</strain>
    </source>
</reference>
<accession>A0A9P7BS45</accession>
<comment type="caution">
    <text evidence="1">The sequence shown here is derived from an EMBL/GenBank/DDBJ whole genome shotgun (WGS) entry which is preliminary data.</text>
</comment>
<keyword evidence="2" id="KW-1185">Reference proteome</keyword>
<gene>
    <name evidence="1" type="ORF">G6F64_005818</name>
</gene>
<name>A0A9P7BS45_RHIOR</name>
<dbReference type="Proteomes" id="UP000716291">
    <property type="component" value="Unassembled WGS sequence"/>
</dbReference>